<gene>
    <name evidence="2" type="ORF">DM860_006381</name>
</gene>
<dbReference type="AlphaFoldDB" id="A0A328D7K8"/>
<comment type="caution">
    <text evidence="2">The sequence shown here is derived from an EMBL/GenBank/DDBJ whole genome shotgun (WGS) entry which is preliminary data.</text>
</comment>
<evidence type="ECO:0000256" key="1">
    <source>
        <dbReference type="SAM" id="SignalP"/>
    </source>
</evidence>
<dbReference type="PANTHER" id="PTHR21454:SF41">
    <property type="entry name" value="EXPP1 PROTEIN"/>
    <property type="match status" value="1"/>
</dbReference>
<dbReference type="GO" id="GO:0005829">
    <property type="term" value="C:cytosol"/>
    <property type="evidence" value="ECO:0007669"/>
    <property type="project" value="TreeGrafter"/>
</dbReference>
<feature type="signal peptide" evidence="1">
    <location>
        <begin position="1"/>
        <end position="44"/>
    </location>
</feature>
<evidence type="ECO:0000313" key="2">
    <source>
        <dbReference type="EMBL" id="RAL40311.1"/>
    </source>
</evidence>
<keyword evidence="1" id="KW-0732">Signal</keyword>
<sequence>MIVVILPFVTVDRPSKPRTTSAMAMPWAMRALLLLSTLCLSAQSKSDTNHVYSPCSDAKIQRSDGFTFGVVFAPRNATFVTSNNNAIQLSPCDSRLSLSGNAQIAVFRPKVDEISLLTINTSNFFPDSYGGYMVAFAGRKYAARSVPAFVANSSYIVTSFTLVLEFKKGRLQTLFWKRDGCTSCKHSSNFVCLNHQDCAMKVSSCKNRGGNVDCSLGIQVAFSGTDEHESVFNSWYEVKNLRQYSLYSIYSNLKDSLTSQYNKFF</sequence>
<protein>
    <recommendedName>
        <fullName evidence="4">Expp1 protein</fullName>
    </recommendedName>
</protein>
<evidence type="ECO:0000313" key="3">
    <source>
        <dbReference type="Proteomes" id="UP000249390"/>
    </source>
</evidence>
<keyword evidence="3" id="KW-1185">Reference proteome</keyword>
<dbReference type="Proteomes" id="UP000249390">
    <property type="component" value="Unassembled WGS sequence"/>
</dbReference>
<proteinExistence type="predicted"/>
<dbReference type="EMBL" id="NQVE01000194">
    <property type="protein sequence ID" value="RAL40311.1"/>
    <property type="molecule type" value="Genomic_DNA"/>
</dbReference>
<feature type="chain" id="PRO_5016320952" description="Expp1 protein" evidence="1">
    <location>
        <begin position="45"/>
        <end position="265"/>
    </location>
</feature>
<reference evidence="2 3" key="1">
    <citation type="submission" date="2018-06" db="EMBL/GenBank/DDBJ databases">
        <title>The Genome of Cuscuta australis (Dodder) Provides Insight into the Evolution of Plant Parasitism.</title>
        <authorList>
            <person name="Liu H."/>
        </authorList>
    </citation>
    <scope>NUCLEOTIDE SEQUENCE [LARGE SCALE GENOMIC DNA]</scope>
    <source>
        <strain evidence="3">cv. Yunnan</strain>
        <tissue evidence="2">Vines</tissue>
    </source>
</reference>
<accession>A0A328D7K8</accession>
<dbReference type="PANTHER" id="PTHR21454">
    <property type="entry name" value="DPH3 HOMOLOG-RELATED"/>
    <property type="match status" value="1"/>
</dbReference>
<organism evidence="2 3">
    <name type="scientific">Cuscuta australis</name>
    <dbReference type="NCBI Taxonomy" id="267555"/>
    <lineage>
        <taxon>Eukaryota</taxon>
        <taxon>Viridiplantae</taxon>
        <taxon>Streptophyta</taxon>
        <taxon>Embryophyta</taxon>
        <taxon>Tracheophyta</taxon>
        <taxon>Spermatophyta</taxon>
        <taxon>Magnoliopsida</taxon>
        <taxon>eudicotyledons</taxon>
        <taxon>Gunneridae</taxon>
        <taxon>Pentapetalae</taxon>
        <taxon>asterids</taxon>
        <taxon>lamiids</taxon>
        <taxon>Solanales</taxon>
        <taxon>Convolvulaceae</taxon>
        <taxon>Cuscuteae</taxon>
        <taxon>Cuscuta</taxon>
        <taxon>Cuscuta subgen. Grammica</taxon>
        <taxon>Cuscuta sect. Cleistogrammica</taxon>
    </lineage>
</organism>
<dbReference type="InterPro" id="IPR044248">
    <property type="entry name" value="DPH3/4-like"/>
</dbReference>
<name>A0A328D7K8_9ASTE</name>
<dbReference type="GO" id="GO:0017183">
    <property type="term" value="P:protein histidyl modification to diphthamide"/>
    <property type="evidence" value="ECO:0007669"/>
    <property type="project" value="InterPro"/>
</dbReference>
<evidence type="ECO:0008006" key="4">
    <source>
        <dbReference type="Google" id="ProtNLM"/>
    </source>
</evidence>
<dbReference type="GO" id="GO:0046872">
    <property type="term" value="F:metal ion binding"/>
    <property type="evidence" value="ECO:0007669"/>
    <property type="project" value="InterPro"/>
</dbReference>